<accession>A0AA38P5Z1</accession>
<protein>
    <submittedName>
        <fullName evidence="1">Uncharacterized protein</fullName>
    </submittedName>
</protein>
<evidence type="ECO:0000313" key="2">
    <source>
        <dbReference type="Proteomes" id="UP001163846"/>
    </source>
</evidence>
<organism evidence="1 2">
    <name type="scientific">Lentinula raphanica</name>
    <dbReference type="NCBI Taxonomy" id="153919"/>
    <lineage>
        <taxon>Eukaryota</taxon>
        <taxon>Fungi</taxon>
        <taxon>Dikarya</taxon>
        <taxon>Basidiomycota</taxon>
        <taxon>Agaricomycotina</taxon>
        <taxon>Agaricomycetes</taxon>
        <taxon>Agaricomycetidae</taxon>
        <taxon>Agaricales</taxon>
        <taxon>Marasmiineae</taxon>
        <taxon>Omphalotaceae</taxon>
        <taxon>Lentinula</taxon>
    </lineage>
</organism>
<evidence type="ECO:0000313" key="1">
    <source>
        <dbReference type="EMBL" id="KAJ3836691.1"/>
    </source>
</evidence>
<comment type="caution">
    <text evidence="1">The sequence shown here is derived from an EMBL/GenBank/DDBJ whole genome shotgun (WGS) entry which is preliminary data.</text>
</comment>
<gene>
    <name evidence="1" type="ORF">F5878DRAFT_624494</name>
</gene>
<proteinExistence type="predicted"/>
<reference evidence="1" key="1">
    <citation type="submission" date="2022-08" db="EMBL/GenBank/DDBJ databases">
        <authorList>
            <consortium name="DOE Joint Genome Institute"/>
            <person name="Min B."/>
            <person name="Riley R."/>
            <person name="Sierra-Patev S."/>
            <person name="Naranjo-Ortiz M."/>
            <person name="Looney B."/>
            <person name="Konkel Z."/>
            <person name="Slot J.C."/>
            <person name="Sakamoto Y."/>
            <person name="Steenwyk J.L."/>
            <person name="Rokas A."/>
            <person name="Carro J."/>
            <person name="Camarero S."/>
            <person name="Ferreira P."/>
            <person name="Molpeceres G."/>
            <person name="Ruiz-Duenas F.J."/>
            <person name="Serrano A."/>
            <person name="Henrissat B."/>
            <person name="Drula E."/>
            <person name="Hughes K.W."/>
            <person name="Mata J.L."/>
            <person name="Ishikawa N.K."/>
            <person name="Vargas-Isla R."/>
            <person name="Ushijima S."/>
            <person name="Smith C.A."/>
            <person name="Ahrendt S."/>
            <person name="Andreopoulos W."/>
            <person name="He G."/>
            <person name="Labutti K."/>
            <person name="Lipzen A."/>
            <person name="Ng V."/>
            <person name="Sandor L."/>
            <person name="Barry K."/>
            <person name="Martinez A.T."/>
            <person name="Xiao Y."/>
            <person name="Gibbons J.G."/>
            <person name="Terashima K."/>
            <person name="Hibbett D.S."/>
            <person name="Grigoriev I.V."/>
        </authorList>
    </citation>
    <scope>NUCLEOTIDE SEQUENCE</scope>
    <source>
        <strain evidence="1">TFB9207</strain>
    </source>
</reference>
<name>A0AA38P5Z1_9AGAR</name>
<dbReference type="AlphaFoldDB" id="A0AA38P5Z1"/>
<keyword evidence="2" id="KW-1185">Reference proteome</keyword>
<dbReference type="EMBL" id="MU806300">
    <property type="protein sequence ID" value="KAJ3836691.1"/>
    <property type="molecule type" value="Genomic_DNA"/>
</dbReference>
<sequence>MLGLSRNSIIAPLFTETGIMPIRPRRVILALRYLSYLLELQHDHYAYLSLQESSRLRENGEHSWLSDLDWAIQHLQGSSLSLPPLPELTTDSISVLITGISHCTMLSLQQFIDSSARLTFLQGRREPHKDGTASYSASNLRHYLTQVRRPEHRITLTKLLCGDLTPVTFRASPASVKPLPEQHQHHKCCRACQDPLQVGGDPPT</sequence>
<dbReference type="Proteomes" id="UP001163846">
    <property type="component" value="Unassembled WGS sequence"/>
</dbReference>